<evidence type="ECO:0000313" key="2">
    <source>
        <dbReference type="EMBL" id="UOQ55558.1"/>
    </source>
</evidence>
<dbReference type="Pfam" id="PF15570">
    <property type="entry name" value="Imm43"/>
    <property type="match status" value="1"/>
</dbReference>
<proteinExistence type="predicted"/>
<name>A0ABY4FGC4_9BACT</name>
<evidence type="ECO:0000313" key="3">
    <source>
        <dbReference type="Proteomes" id="UP000831785"/>
    </source>
</evidence>
<dbReference type="InterPro" id="IPR029079">
    <property type="entry name" value="Imm43"/>
</dbReference>
<dbReference type="RefSeq" id="WP_244724627.1">
    <property type="nucleotide sequence ID" value="NZ_CP095049.1"/>
</dbReference>
<keyword evidence="3" id="KW-1185">Reference proteome</keyword>
<organism evidence="2 3">
    <name type="scientific">Hymenobacter cellulosivorans</name>
    <dbReference type="NCBI Taxonomy" id="2932249"/>
    <lineage>
        <taxon>Bacteria</taxon>
        <taxon>Pseudomonadati</taxon>
        <taxon>Bacteroidota</taxon>
        <taxon>Cytophagia</taxon>
        <taxon>Cytophagales</taxon>
        <taxon>Hymenobacteraceae</taxon>
        <taxon>Hymenobacter</taxon>
    </lineage>
</organism>
<dbReference type="EMBL" id="CP095049">
    <property type="protein sequence ID" value="UOQ55558.1"/>
    <property type="molecule type" value="Genomic_DNA"/>
</dbReference>
<sequence>MLYVASRIPVQNTKLGLPIYIERTFTEVFDEKKPMYSPVPRPWWDYNVYRDGVPVPAHLRLPPKLLMVVKTLRRFNPDFFSDRPREWTVSERFRAFLHKRGLLEGYYEESALTVISTSQKELTTQPYYLLRLFRFDNDLVDFEKTPKVVSPIQKTPLTPPNVYYPELVFQQGAKVPPLFFLNDRSYFYSFFCDEETKRAMEQEQFLGFVFYTLEEYIQMKIDLEKQFS</sequence>
<evidence type="ECO:0000259" key="1">
    <source>
        <dbReference type="Pfam" id="PF15570"/>
    </source>
</evidence>
<feature type="domain" description="Immunity protein 43" evidence="1">
    <location>
        <begin position="13"/>
        <end position="218"/>
    </location>
</feature>
<dbReference type="Proteomes" id="UP000831785">
    <property type="component" value="Chromosome"/>
</dbReference>
<accession>A0ABY4FGC4</accession>
<protein>
    <recommendedName>
        <fullName evidence="1">Immunity protein 43 domain-containing protein</fullName>
    </recommendedName>
</protein>
<gene>
    <name evidence="2" type="ORF">MUN80_12540</name>
</gene>
<reference evidence="2 3" key="1">
    <citation type="submission" date="2022-04" db="EMBL/GenBank/DDBJ databases">
        <title>Hymenobacter sp. isolated from the air.</title>
        <authorList>
            <person name="Won M."/>
            <person name="Lee C.-M."/>
            <person name="Woen H.-Y."/>
            <person name="Kwon S.-W."/>
        </authorList>
    </citation>
    <scope>NUCLEOTIDE SEQUENCE [LARGE SCALE GENOMIC DNA]</scope>
    <source>
        <strain evidence="3">5116 S-27</strain>
    </source>
</reference>